<keyword evidence="2" id="KW-1185">Reference proteome</keyword>
<organism evidence="1 2">
    <name type="scientific">Methanobrevibacter woesei</name>
    <dbReference type="NCBI Taxonomy" id="190976"/>
    <lineage>
        <taxon>Archaea</taxon>
        <taxon>Methanobacteriati</taxon>
        <taxon>Methanobacteriota</taxon>
        <taxon>Methanomada group</taxon>
        <taxon>Methanobacteria</taxon>
        <taxon>Methanobacteriales</taxon>
        <taxon>Methanobacteriaceae</taxon>
        <taxon>Methanobrevibacter</taxon>
    </lineage>
</organism>
<dbReference type="AlphaFoldDB" id="A0A2U1S880"/>
<dbReference type="OrthoDB" id="77045at2157"/>
<protein>
    <recommendedName>
        <fullName evidence="3">SseB protein N-terminal domain-containing protein</fullName>
    </recommendedName>
</protein>
<proteinExistence type="predicted"/>
<reference evidence="1 2" key="1">
    <citation type="submission" date="2017-03" db="EMBL/GenBank/DDBJ databases">
        <title>Genome sequence of Methanobrevibacter wosei.</title>
        <authorList>
            <person name="Poehlein A."/>
            <person name="Seedorf H."/>
            <person name="Daniel R."/>
        </authorList>
    </citation>
    <scope>NUCLEOTIDE SEQUENCE [LARGE SCALE GENOMIC DNA]</scope>
    <source>
        <strain evidence="1 2">DSM 11979</strain>
    </source>
</reference>
<evidence type="ECO:0008006" key="3">
    <source>
        <dbReference type="Google" id="ProtNLM"/>
    </source>
</evidence>
<evidence type="ECO:0000313" key="2">
    <source>
        <dbReference type="Proteomes" id="UP000245577"/>
    </source>
</evidence>
<dbReference type="RefSeq" id="WP_116669948.1">
    <property type="nucleotide sequence ID" value="NZ_MZGU01000004.1"/>
</dbReference>
<sequence length="105" mass="12203">MEINIEELKKVTLYCPTYKVDDDMNFIAFGDENNFKIAVFTTEEKYEAGYEYLKLDQQEQEYSLYTTDMELFIELAVNDDGFSGLIVNLPEDNMIVDSEKLASLK</sequence>
<dbReference type="Proteomes" id="UP000245577">
    <property type="component" value="Unassembled WGS sequence"/>
</dbReference>
<gene>
    <name evidence="1" type="ORF">MBBWO_11780</name>
</gene>
<accession>A0A2U1S880</accession>
<evidence type="ECO:0000313" key="1">
    <source>
        <dbReference type="EMBL" id="PWB86323.1"/>
    </source>
</evidence>
<dbReference type="EMBL" id="MZGU01000004">
    <property type="protein sequence ID" value="PWB86323.1"/>
    <property type="molecule type" value="Genomic_DNA"/>
</dbReference>
<name>A0A2U1S880_9EURY</name>
<comment type="caution">
    <text evidence="1">The sequence shown here is derived from an EMBL/GenBank/DDBJ whole genome shotgun (WGS) entry which is preliminary data.</text>
</comment>